<sequence>MFYAYKKIKEHRRQKALAQETTAQDTTTTTHAGSSNTDQKLANHDAARASNTKKELSPEEIADKRRRRVYRWKLIAGLFGPFALQALDTTIIASALSDIATEFNQVKQLNWIISAFNLTAAAFLFFWAQMTDIFGRHATVQAAIVTMLVGSAICTAAPTSSFAALLVGRAVQGVGCSGVNISVRTILADRVSLSEFATNWTVFVLINGVSFGLGPLIGGYLTQASWRWCFAINLPIGAVSVLLVALLLRRELVGPQPLPELAGTGTGTGTDAVGSSRGRFAARLSTVDLTGQLLFLLGMGLLLLAFTWGGSTYAWSSPAVLVPLVVGAVLTLAWLLFERSMTHGRAMSRVFARQRAMMPWDLLSQRDTLIVFLVTFIGGMAMFAAMYFMDLYFTFVEGKSPSDAGIGLLFYMPGLAVGVYMAIFASKVWPRQTLPPLTFGALTTAVGITVLAYAVHVRNTSLIYGMLALIGHGVMLRMNPASLHCLGYFPERTSQITCLSAFATPFGGLVGLTIMTTVFNNKSGVSHLDAKEGITWAFISMIPFMWVCVLLALCLGNVWILKNGDHEILRGSYILGLVRSGPLNKELHHRGEGHFRESTVDKTVKPAEDNC</sequence>
<dbReference type="PANTHER" id="PTHR23501:SF39">
    <property type="entry name" value="MULTIDRUG TRANSPORTER, PUTATIVE (AFU_ORTHOLOGUE AFUA_1G05010)-RELATED"/>
    <property type="match status" value="1"/>
</dbReference>
<dbReference type="GO" id="GO:0022857">
    <property type="term" value="F:transmembrane transporter activity"/>
    <property type="evidence" value="ECO:0007669"/>
    <property type="project" value="InterPro"/>
</dbReference>
<feature type="transmembrane region" description="Helical" evidence="6">
    <location>
        <begin position="170"/>
        <end position="188"/>
    </location>
</feature>
<keyword evidence="4 6" id="KW-0472">Membrane</keyword>
<dbReference type="SUPFAM" id="SSF103473">
    <property type="entry name" value="MFS general substrate transporter"/>
    <property type="match status" value="2"/>
</dbReference>
<dbReference type="GO" id="GO:0005886">
    <property type="term" value="C:plasma membrane"/>
    <property type="evidence" value="ECO:0007669"/>
    <property type="project" value="TreeGrafter"/>
</dbReference>
<dbReference type="Gene3D" id="1.20.1250.20">
    <property type="entry name" value="MFS general substrate transporter like domains"/>
    <property type="match status" value="1"/>
</dbReference>
<keyword evidence="3 6" id="KW-1133">Transmembrane helix</keyword>
<feature type="domain" description="Major facilitator superfamily (MFS) profile" evidence="7">
    <location>
        <begin position="74"/>
        <end position="566"/>
    </location>
</feature>
<dbReference type="Gene3D" id="1.20.1720.10">
    <property type="entry name" value="Multidrug resistance protein D"/>
    <property type="match status" value="1"/>
</dbReference>
<feature type="transmembrane region" description="Helical" evidence="6">
    <location>
        <begin position="534"/>
        <end position="560"/>
    </location>
</feature>
<dbReference type="OrthoDB" id="6770063at2759"/>
<dbReference type="InterPro" id="IPR011701">
    <property type="entry name" value="MFS"/>
</dbReference>
<name>A0A545VS83_9HYPO</name>
<dbReference type="EMBL" id="SPUK01000011">
    <property type="protein sequence ID" value="TQV93789.1"/>
    <property type="molecule type" value="Genomic_DNA"/>
</dbReference>
<feature type="transmembrane region" description="Helical" evidence="6">
    <location>
        <begin position="200"/>
        <end position="219"/>
    </location>
</feature>
<evidence type="ECO:0000313" key="8">
    <source>
        <dbReference type="EMBL" id="TQV93789.1"/>
    </source>
</evidence>
<evidence type="ECO:0000256" key="2">
    <source>
        <dbReference type="ARBA" id="ARBA00022692"/>
    </source>
</evidence>
<accession>A0A545VS83</accession>
<dbReference type="PANTHER" id="PTHR23501">
    <property type="entry name" value="MAJOR FACILITATOR SUPERFAMILY"/>
    <property type="match status" value="1"/>
</dbReference>
<feature type="transmembrane region" description="Helical" evidence="6">
    <location>
        <begin position="289"/>
        <end position="309"/>
    </location>
</feature>
<dbReference type="AlphaFoldDB" id="A0A545VS83"/>
<feature type="transmembrane region" description="Helical" evidence="6">
    <location>
        <begin position="225"/>
        <end position="248"/>
    </location>
</feature>
<dbReference type="InterPro" id="IPR036259">
    <property type="entry name" value="MFS_trans_sf"/>
</dbReference>
<feature type="transmembrane region" description="Helical" evidence="6">
    <location>
        <begin position="315"/>
        <end position="337"/>
    </location>
</feature>
<feature type="transmembrane region" description="Helical" evidence="6">
    <location>
        <begin position="140"/>
        <end position="164"/>
    </location>
</feature>
<evidence type="ECO:0000256" key="1">
    <source>
        <dbReference type="ARBA" id="ARBA00004141"/>
    </source>
</evidence>
<proteinExistence type="predicted"/>
<reference evidence="8 9" key="1">
    <citation type="journal article" date="2019" name="Appl. Microbiol. Biotechnol.">
        <title>Genome sequence of Isaria javanica and comparative genome analysis insights into family S53 peptidase evolution in fungal entomopathogens.</title>
        <authorList>
            <person name="Lin R."/>
            <person name="Zhang X."/>
            <person name="Xin B."/>
            <person name="Zou M."/>
            <person name="Gao Y."/>
            <person name="Qin F."/>
            <person name="Hu Q."/>
            <person name="Xie B."/>
            <person name="Cheng X."/>
        </authorList>
    </citation>
    <scope>NUCLEOTIDE SEQUENCE [LARGE SCALE GENOMIC DNA]</scope>
    <source>
        <strain evidence="8 9">IJ1G</strain>
    </source>
</reference>
<feature type="transmembrane region" description="Helical" evidence="6">
    <location>
        <begin position="368"/>
        <end position="388"/>
    </location>
</feature>
<evidence type="ECO:0000256" key="4">
    <source>
        <dbReference type="ARBA" id="ARBA00023136"/>
    </source>
</evidence>
<feature type="compositionally biased region" description="Polar residues" evidence="5">
    <location>
        <begin position="31"/>
        <end position="40"/>
    </location>
</feature>
<evidence type="ECO:0000313" key="9">
    <source>
        <dbReference type="Proteomes" id="UP000315783"/>
    </source>
</evidence>
<feature type="compositionally biased region" description="Low complexity" evidence="5">
    <location>
        <begin position="21"/>
        <end position="30"/>
    </location>
</feature>
<feature type="region of interest" description="Disordered" evidence="5">
    <location>
        <begin position="14"/>
        <end position="60"/>
    </location>
</feature>
<dbReference type="InterPro" id="IPR020846">
    <property type="entry name" value="MFS_dom"/>
</dbReference>
<evidence type="ECO:0000259" key="7">
    <source>
        <dbReference type="PROSITE" id="PS50850"/>
    </source>
</evidence>
<comment type="subcellular location">
    <subcellularLocation>
        <location evidence="1">Membrane</location>
        <topology evidence="1">Multi-pass membrane protein</topology>
    </subcellularLocation>
</comment>
<organism evidence="8 9">
    <name type="scientific">Cordyceps javanica</name>
    <dbReference type="NCBI Taxonomy" id="43265"/>
    <lineage>
        <taxon>Eukaryota</taxon>
        <taxon>Fungi</taxon>
        <taxon>Dikarya</taxon>
        <taxon>Ascomycota</taxon>
        <taxon>Pezizomycotina</taxon>
        <taxon>Sordariomycetes</taxon>
        <taxon>Hypocreomycetidae</taxon>
        <taxon>Hypocreales</taxon>
        <taxon>Cordycipitaceae</taxon>
        <taxon>Cordyceps</taxon>
    </lineage>
</organism>
<dbReference type="Proteomes" id="UP000315783">
    <property type="component" value="Unassembled WGS sequence"/>
</dbReference>
<keyword evidence="9" id="KW-1185">Reference proteome</keyword>
<dbReference type="PROSITE" id="PS50850">
    <property type="entry name" value="MFS"/>
    <property type="match status" value="1"/>
</dbReference>
<feature type="transmembrane region" description="Helical" evidence="6">
    <location>
        <begin position="74"/>
        <end position="96"/>
    </location>
</feature>
<dbReference type="Pfam" id="PF07690">
    <property type="entry name" value="MFS_1"/>
    <property type="match status" value="1"/>
</dbReference>
<comment type="caution">
    <text evidence="8">The sequence shown here is derived from an EMBL/GenBank/DDBJ whole genome shotgun (WGS) entry which is preliminary data.</text>
</comment>
<feature type="transmembrane region" description="Helical" evidence="6">
    <location>
        <begin position="437"/>
        <end position="455"/>
    </location>
</feature>
<evidence type="ECO:0000256" key="3">
    <source>
        <dbReference type="ARBA" id="ARBA00022989"/>
    </source>
</evidence>
<feature type="compositionally biased region" description="Basic and acidic residues" evidence="5">
    <location>
        <begin position="41"/>
        <end position="60"/>
    </location>
</feature>
<evidence type="ECO:0000256" key="6">
    <source>
        <dbReference type="SAM" id="Phobius"/>
    </source>
</evidence>
<gene>
    <name evidence="8" type="ORF">IF1G_07521</name>
</gene>
<feature type="transmembrane region" description="Helical" evidence="6">
    <location>
        <begin position="499"/>
        <end position="519"/>
    </location>
</feature>
<keyword evidence="2 6" id="KW-0812">Transmembrane</keyword>
<feature type="transmembrane region" description="Helical" evidence="6">
    <location>
        <begin position="461"/>
        <end position="478"/>
    </location>
</feature>
<feature type="transmembrane region" description="Helical" evidence="6">
    <location>
        <begin position="108"/>
        <end position="128"/>
    </location>
</feature>
<feature type="transmembrane region" description="Helical" evidence="6">
    <location>
        <begin position="408"/>
        <end position="425"/>
    </location>
</feature>
<protein>
    <submittedName>
        <fullName evidence="8">Tetracycline efflux protein</fullName>
    </submittedName>
</protein>
<evidence type="ECO:0000256" key="5">
    <source>
        <dbReference type="SAM" id="MobiDB-lite"/>
    </source>
</evidence>